<evidence type="ECO:0000256" key="1">
    <source>
        <dbReference type="SAM" id="MobiDB-lite"/>
    </source>
</evidence>
<protein>
    <submittedName>
        <fullName evidence="2">Uncharacterized protein</fullName>
    </submittedName>
</protein>
<dbReference type="RefSeq" id="XP_064673643.1">
    <property type="nucleotide sequence ID" value="XM_064813374.1"/>
</dbReference>
<reference evidence="2" key="2">
    <citation type="submission" date="2023-05" db="EMBL/GenBank/DDBJ databases">
        <authorList>
            <consortium name="Lawrence Berkeley National Laboratory"/>
            <person name="Steindorff A."/>
            <person name="Hensen N."/>
            <person name="Bonometti L."/>
            <person name="Westerberg I."/>
            <person name="Brannstrom I.O."/>
            <person name="Guillou S."/>
            <person name="Cros-Aarteil S."/>
            <person name="Calhoun S."/>
            <person name="Haridas S."/>
            <person name="Kuo A."/>
            <person name="Mondo S."/>
            <person name="Pangilinan J."/>
            <person name="Riley R."/>
            <person name="Labutti K."/>
            <person name="Andreopoulos B."/>
            <person name="Lipzen A."/>
            <person name="Chen C."/>
            <person name="Yanf M."/>
            <person name="Daum C."/>
            <person name="Ng V."/>
            <person name="Clum A."/>
            <person name="Ohm R."/>
            <person name="Martin F."/>
            <person name="Silar P."/>
            <person name="Natvig D."/>
            <person name="Lalanne C."/>
            <person name="Gautier V."/>
            <person name="Ament-Velasquez S.L."/>
            <person name="Kruys A."/>
            <person name="Hutchinson M.I."/>
            <person name="Powell A.J."/>
            <person name="Barry K."/>
            <person name="Miller A.N."/>
            <person name="Grigoriev I.V."/>
            <person name="Debuchy R."/>
            <person name="Gladieux P."/>
            <person name="Thoren M.H."/>
            <person name="Johannesson H."/>
        </authorList>
    </citation>
    <scope>NUCLEOTIDE SEQUENCE</scope>
    <source>
        <strain evidence="2">CBS 508.74</strain>
    </source>
</reference>
<comment type="caution">
    <text evidence="2">The sequence shown here is derived from an EMBL/GenBank/DDBJ whole genome shotgun (WGS) entry which is preliminary data.</text>
</comment>
<reference evidence="2" key="1">
    <citation type="journal article" date="2023" name="Mol. Phylogenet. Evol.">
        <title>Genome-scale phylogeny and comparative genomics of the fungal order Sordariales.</title>
        <authorList>
            <person name="Hensen N."/>
            <person name="Bonometti L."/>
            <person name="Westerberg I."/>
            <person name="Brannstrom I.O."/>
            <person name="Guillou S."/>
            <person name="Cros-Aarteil S."/>
            <person name="Calhoun S."/>
            <person name="Haridas S."/>
            <person name="Kuo A."/>
            <person name="Mondo S."/>
            <person name="Pangilinan J."/>
            <person name="Riley R."/>
            <person name="LaButti K."/>
            <person name="Andreopoulos B."/>
            <person name="Lipzen A."/>
            <person name="Chen C."/>
            <person name="Yan M."/>
            <person name="Daum C."/>
            <person name="Ng V."/>
            <person name="Clum A."/>
            <person name="Steindorff A."/>
            <person name="Ohm R.A."/>
            <person name="Martin F."/>
            <person name="Silar P."/>
            <person name="Natvig D.O."/>
            <person name="Lalanne C."/>
            <person name="Gautier V."/>
            <person name="Ament-Velasquez S.L."/>
            <person name="Kruys A."/>
            <person name="Hutchinson M.I."/>
            <person name="Powell A.J."/>
            <person name="Barry K."/>
            <person name="Miller A.N."/>
            <person name="Grigoriev I.V."/>
            <person name="Debuchy R."/>
            <person name="Gladieux P."/>
            <person name="Hiltunen Thoren M."/>
            <person name="Johannesson H."/>
        </authorList>
    </citation>
    <scope>NUCLEOTIDE SEQUENCE</scope>
    <source>
        <strain evidence="2">CBS 508.74</strain>
    </source>
</reference>
<dbReference type="AlphaFoldDB" id="A0AAN6TKC0"/>
<gene>
    <name evidence="2" type="ORF">N656DRAFT_765097</name>
</gene>
<name>A0AAN6TKC0_9PEZI</name>
<proteinExistence type="predicted"/>
<dbReference type="Proteomes" id="UP001302812">
    <property type="component" value="Unassembled WGS sequence"/>
</dbReference>
<dbReference type="GeneID" id="89937499"/>
<feature type="compositionally biased region" description="Low complexity" evidence="1">
    <location>
        <begin position="347"/>
        <end position="358"/>
    </location>
</feature>
<dbReference type="EMBL" id="MU853333">
    <property type="protein sequence ID" value="KAK4116073.1"/>
    <property type="molecule type" value="Genomic_DNA"/>
</dbReference>
<feature type="region of interest" description="Disordered" evidence="1">
    <location>
        <begin position="319"/>
        <end position="380"/>
    </location>
</feature>
<evidence type="ECO:0000313" key="3">
    <source>
        <dbReference type="Proteomes" id="UP001302812"/>
    </source>
</evidence>
<sequence length="380" mass="44337">MDRFQLYCNLFRDRDKNVRRTALEISLNSGFFQPFSPWVNEQLACIHDYFERVLSRILTCNQAFDEVAKHDAKWASERVDWLSPARSNSHKQGYLFLGLDFLFELDHARTYEEKRRILMTCGESPPRARYMLSSTFYCGSTAYDYEGWCYDWERLEEHIKSDDLDDYHLGGHLFCKPDDARSGPFRMWYQAHKNLWKKDVINHDAHAWLRRCGYVLWDHPETPLSDQELNERFDEARAYSLLDSFRRKDSVAKAKMRSSWRERAAIYKRGGRGYWDEGDLTRITWTANSPLPVRLSGNIEHVDQRADVPVDAEDGLDQVEGETSDQQADVLVQAHDGLDRDEGETSDQPADDPVQAQDGLGRDEDETRGQWADVPRSCSR</sequence>
<evidence type="ECO:0000313" key="2">
    <source>
        <dbReference type="EMBL" id="KAK4116073.1"/>
    </source>
</evidence>
<keyword evidence="3" id="KW-1185">Reference proteome</keyword>
<accession>A0AAN6TKC0</accession>
<organism evidence="2 3">
    <name type="scientific">Canariomyces notabilis</name>
    <dbReference type="NCBI Taxonomy" id="2074819"/>
    <lineage>
        <taxon>Eukaryota</taxon>
        <taxon>Fungi</taxon>
        <taxon>Dikarya</taxon>
        <taxon>Ascomycota</taxon>
        <taxon>Pezizomycotina</taxon>
        <taxon>Sordariomycetes</taxon>
        <taxon>Sordariomycetidae</taxon>
        <taxon>Sordariales</taxon>
        <taxon>Chaetomiaceae</taxon>
        <taxon>Canariomyces</taxon>
    </lineage>
</organism>